<comment type="cofactor">
    <cofactor evidence="1 8">
        <name>heme</name>
        <dbReference type="ChEBI" id="CHEBI:30413"/>
    </cofactor>
</comment>
<keyword evidence="3 8" id="KW-0349">Heme</keyword>
<comment type="similarity">
    <text evidence="2 9">Belongs to the cytochrome P450 family.</text>
</comment>
<sequence length="605" mass="68433">MHRALFVQQDVTVHPTSNDFPSPTYGTFMRWRRPVAICTQVALNPTEAAKSAHREPTAPKTLLDTADRRLHDICQGNIMAASLLLPWAAVALLSYLVYQYLNERRRLPLPPGPKPLPIVGNVNDFPPIDMAEHQHWAKHKDLYGPISSVTVLGKTLILINDQQMAHDLLEKFASKTSGRPSMVFANEFCGYDKTVISQGNTEVFRRYRKLMHRELGTKAAAAHYYQAQELEVNRQLVRTLHEPEKWLQHFKTTTAATILKMAYGYIVEPHEPDVLVSLVDKMTTEFSLATVPMAWPVDTIPLLRYIPENTPGVTFKKTARKWRKSIQDAGWVPYRFVQRQMDADSQRPSYVSKLVQQCKNNDTSTLRQDDEEAILWSAASLYGGAADTTVISLTAFTLAMAKFPDIQRKAQEEIDRVIGTDRLPSFDDRDRLPYINAVIKETLRWWPIAPMGFPHTANEELEYNGYRIPKNAILLPAVWGFLHDPNVYREPHSFEPERFLSPRDEPDPTSDVFGYGRRICPGRFIADSGVFINVVQSLAAFDVSAATDSAGESVGIDAKPMPGILCYPAEFPFKITPRSAAHVDLIRRAEKEHPWEASDAPLLET</sequence>
<evidence type="ECO:0008006" key="13">
    <source>
        <dbReference type="Google" id="ProtNLM"/>
    </source>
</evidence>
<dbReference type="InterPro" id="IPR001128">
    <property type="entry name" value="Cyt_P450"/>
</dbReference>
<keyword evidence="10" id="KW-0472">Membrane</keyword>
<protein>
    <recommendedName>
        <fullName evidence="13">O-methylsterigmatocystin oxidoreductase</fullName>
    </recommendedName>
</protein>
<evidence type="ECO:0000256" key="7">
    <source>
        <dbReference type="ARBA" id="ARBA00023033"/>
    </source>
</evidence>
<gene>
    <name evidence="11" type="ORF">BJF96_g5970</name>
</gene>
<dbReference type="PANTHER" id="PTHR46300:SF7">
    <property type="entry name" value="P450, PUTATIVE (EUROFUNG)-RELATED"/>
    <property type="match status" value="1"/>
</dbReference>
<keyword evidence="4 8" id="KW-0479">Metal-binding</keyword>
<dbReference type="InterPro" id="IPR002401">
    <property type="entry name" value="Cyt_P450_E_grp-I"/>
</dbReference>
<dbReference type="InterPro" id="IPR036396">
    <property type="entry name" value="Cyt_P450_sf"/>
</dbReference>
<dbReference type="CDD" id="cd11065">
    <property type="entry name" value="CYP64-like"/>
    <property type="match status" value="1"/>
</dbReference>
<feature type="binding site" description="axial binding residue" evidence="8">
    <location>
        <position position="520"/>
    </location>
    <ligand>
        <name>heme</name>
        <dbReference type="ChEBI" id="CHEBI:30413"/>
    </ligand>
    <ligandPart>
        <name>Fe</name>
        <dbReference type="ChEBI" id="CHEBI:18248"/>
    </ligandPart>
</feature>
<dbReference type="AlphaFoldDB" id="A0AA44WFY9"/>
<dbReference type="Pfam" id="PF00067">
    <property type="entry name" value="p450"/>
    <property type="match status" value="1"/>
</dbReference>
<name>A0AA44WFY9_VERDA</name>
<dbReference type="GO" id="GO:0016705">
    <property type="term" value="F:oxidoreductase activity, acting on paired donors, with incorporation or reduction of molecular oxygen"/>
    <property type="evidence" value="ECO:0007669"/>
    <property type="project" value="InterPro"/>
</dbReference>
<comment type="caution">
    <text evidence="11">The sequence shown here is derived from an EMBL/GenBank/DDBJ whole genome shotgun (WGS) entry which is preliminary data.</text>
</comment>
<evidence type="ECO:0000256" key="2">
    <source>
        <dbReference type="ARBA" id="ARBA00010617"/>
    </source>
</evidence>
<accession>A0AA44WFY9</accession>
<dbReference type="PRINTS" id="PR00463">
    <property type="entry name" value="EP450I"/>
</dbReference>
<dbReference type="SUPFAM" id="SSF48264">
    <property type="entry name" value="Cytochrome P450"/>
    <property type="match status" value="1"/>
</dbReference>
<dbReference type="GO" id="GO:0004497">
    <property type="term" value="F:monooxygenase activity"/>
    <property type="evidence" value="ECO:0007669"/>
    <property type="project" value="UniProtKB-KW"/>
</dbReference>
<keyword evidence="10" id="KW-0812">Transmembrane</keyword>
<evidence type="ECO:0000256" key="1">
    <source>
        <dbReference type="ARBA" id="ARBA00001971"/>
    </source>
</evidence>
<evidence type="ECO:0000256" key="9">
    <source>
        <dbReference type="RuleBase" id="RU000461"/>
    </source>
</evidence>
<dbReference type="EMBL" id="MPSH01000019">
    <property type="protein sequence ID" value="PNH30776.1"/>
    <property type="molecule type" value="Genomic_DNA"/>
</dbReference>
<dbReference type="Proteomes" id="UP000236305">
    <property type="component" value="Unassembled WGS sequence"/>
</dbReference>
<evidence type="ECO:0000256" key="3">
    <source>
        <dbReference type="ARBA" id="ARBA00022617"/>
    </source>
</evidence>
<keyword evidence="10" id="KW-1133">Transmembrane helix</keyword>
<evidence type="ECO:0000256" key="4">
    <source>
        <dbReference type="ARBA" id="ARBA00022723"/>
    </source>
</evidence>
<evidence type="ECO:0000256" key="8">
    <source>
        <dbReference type="PIRSR" id="PIRSR602401-1"/>
    </source>
</evidence>
<evidence type="ECO:0000313" key="12">
    <source>
        <dbReference type="Proteomes" id="UP000236305"/>
    </source>
</evidence>
<evidence type="ECO:0000256" key="5">
    <source>
        <dbReference type="ARBA" id="ARBA00023002"/>
    </source>
</evidence>
<dbReference type="InterPro" id="IPR017972">
    <property type="entry name" value="Cyt_P450_CS"/>
</dbReference>
<reference evidence="11 12" key="1">
    <citation type="submission" date="2017-12" db="EMBL/GenBank/DDBJ databases">
        <title>Comparative genomics yields insights into virulence evolution of Verticillium dahliae.</title>
        <authorList>
            <person name="Fan R."/>
            <person name="Armitage A.D."/>
            <person name="Cascant-Lopez E."/>
            <person name="Sobczyk M."/>
            <person name="Cockerton H.M."/>
            <person name="Harrison R.J."/>
        </authorList>
    </citation>
    <scope>NUCLEOTIDE SEQUENCE [LARGE SCALE GENOMIC DNA]</scope>
    <source>
        <strain evidence="11 12">12008</strain>
    </source>
</reference>
<dbReference type="GO" id="GO:0005506">
    <property type="term" value="F:iron ion binding"/>
    <property type="evidence" value="ECO:0007669"/>
    <property type="project" value="InterPro"/>
</dbReference>
<dbReference type="GO" id="GO:0020037">
    <property type="term" value="F:heme binding"/>
    <property type="evidence" value="ECO:0007669"/>
    <property type="project" value="InterPro"/>
</dbReference>
<proteinExistence type="inferred from homology"/>
<feature type="transmembrane region" description="Helical" evidence="10">
    <location>
        <begin position="78"/>
        <end position="98"/>
    </location>
</feature>
<keyword evidence="6 8" id="KW-0408">Iron</keyword>
<dbReference type="InterPro" id="IPR050364">
    <property type="entry name" value="Cytochrome_P450_fung"/>
</dbReference>
<evidence type="ECO:0000256" key="6">
    <source>
        <dbReference type="ARBA" id="ARBA00023004"/>
    </source>
</evidence>
<dbReference type="Gene3D" id="1.10.630.10">
    <property type="entry name" value="Cytochrome P450"/>
    <property type="match status" value="1"/>
</dbReference>
<evidence type="ECO:0000313" key="11">
    <source>
        <dbReference type="EMBL" id="PNH30776.1"/>
    </source>
</evidence>
<keyword evidence="7 9" id="KW-0503">Monooxygenase</keyword>
<organism evidence="11 12">
    <name type="scientific">Verticillium dahliae</name>
    <name type="common">Verticillium wilt</name>
    <dbReference type="NCBI Taxonomy" id="27337"/>
    <lineage>
        <taxon>Eukaryota</taxon>
        <taxon>Fungi</taxon>
        <taxon>Dikarya</taxon>
        <taxon>Ascomycota</taxon>
        <taxon>Pezizomycotina</taxon>
        <taxon>Sordariomycetes</taxon>
        <taxon>Hypocreomycetidae</taxon>
        <taxon>Glomerellales</taxon>
        <taxon>Plectosphaerellaceae</taxon>
        <taxon>Verticillium</taxon>
    </lineage>
</organism>
<keyword evidence="5 9" id="KW-0560">Oxidoreductase</keyword>
<evidence type="ECO:0000256" key="10">
    <source>
        <dbReference type="SAM" id="Phobius"/>
    </source>
</evidence>
<dbReference type="PANTHER" id="PTHR46300">
    <property type="entry name" value="P450, PUTATIVE (EUROFUNG)-RELATED-RELATED"/>
    <property type="match status" value="1"/>
</dbReference>
<dbReference type="PROSITE" id="PS00086">
    <property type="entry name" value="CYTOCHROME_P450"/>
    <property type="match status" value="1"/>
</dbReference>